<evidence type="ECO:0000256" key="2">
    <source>
        <dbReference type="ARBA" id="ARBA00022729"/>
    </source>
</evidence>
<dbReference type="AlphaFoldDB" id="A0A2W7JRL3"/>
<reference evidence="5 6" key="1">
    <citation type="submission" date="2018-06" db="EMBL/GenBank/DDBJ databases">
        <title>Genomic Encyclopedia of Archaeal and Bacterial Type Strains, Phase II (KMG-II): from individual species to whole genera.</title>
        <authorList>
            <person name="Goeker M."/>
        </authorList>
    </citation>
    <scope>NUCLEOTIDE SEQUENCE [LARGE SCALE GENOMIC DNA]</scope>
    <source>
        <strain evidence="5 6">DSM 24525</strain>
    </source>
</reference>
<proteinExistence type="inferred from homology"/>
<dbReference type="PROSITE" id="PS51318">
    <property type="entry name" value="TAT"/>
    <property type="match status" value="1"/>
</dbReference>
<name>A0A2W7JRL3_9PROT</name>
<dbReference type="EMBL" id="QKYU01000046">
    <property type="protein sequence ID" value="PZW37586.1"/>
    <property type="molecule type" value="Genomic_DNA"/>
</dbReference>
<comment type="similarity">
    <text evidence="1">Belongs to the leucine-binding protein family.</text>
</comment>
<keyword evidence="3" id="KW-0813">Transport</keyword>
<keyword evidence="3" id="KW-0029">Amino-acid transport</keyword>
<dbReference type="GO" id="GO:0006865">
    <property type="term" value="P:amino acid transport"/>
    <property type="evidence" value="ECO:0007669"/>
    <property type="project" value="UniProtKB-KW"/>
</dbReference>
<dbReference type="SUPFAM" id="SSF53822">
    <property type="entry name" value="Periplasmic binding protein-like I"/>
    <property type="match status" value="1"/>
</dbReference>
<dbReference type="InterPro" id="IPR006311">
    <property type="entry name" value="TAT_signal"/>
</dbReference>
<dbReference type="Pfam" id="PF13458">
    <property type="entry name" value="Peripla_BP_6"/>
    <property type="match status" value="1"/>
</dbReference>
<evidence type="ECO:0000313" key="6">
    <source>
        <dbReference type="Proteomes" id="UP000249688"/>
    </source>
</evidence>
<dbReference type="InterPro" id="IPR051010">
    <property type="entry name" value="BCAA_transport"/>
</dbReference>
<dbReference type="Proteomes" id="UP000249688">
    <property type="component" value="Unassembled WGS sequence"/>
</dbReference>
<keyword evidence="2" id="KW-0732">Signal</keyword>
<evidence type="ECO:0000259" key="4">
    <source>
        <dbReference type="Pfam" id="PF13458"/>
    </source>
</evidence>
<gene>
    <name evidence="5" type="ORF">C8P66_1467</name>
</gene>
<accession>A0A2W7JRL3</accession>
<protein>
    <submittedName>
        <fullName evidence="5">Branched-chain amino acid transport system substrate-binding protein</fullName>
    </submittedName>
</protein>
<sequence length="413" mass="44025">MAMNATRRVLLQAGAAAVTLGGGGARAQADDTIRIGVLTDLSGPYKDGQGPVSVACAEQAAAEFTAANPGIKVEVLSADHANRPDTGLSVLRRWLDQRGVDIVTDIGNSAIAIGARSIVMEKDKIALVTSAGSSDLTGKHCSPNSMHWSWDSWCLAKSNGTALVEAGGDTWFFVTPDYAFGHAAQADLTAFVEKAGGRVLGAVNYPFPQTTEFSSFLLQAQSSRAKVVCFTNSGNDLVNSLKQAREFGVNRRGVRLAAAVAYVTDVIPMGLEVAQGLTVTETFYWDLNDRTRAFMARIAPRLPPQKFPNMSQVGNYSGVLHYLKAVKEIGVARAKASGRDVVAMMKRMPTDDDCFGPGTLRADGRKIHPSYLFEVKSPQESRGPGDVYKLLATTPAAQAFRPLAEGGCVLDHS</sequence>
<evidence type="ECO:0000313" key="5">
    <source>
        <dbReference type="EMBL" id="PZW37586.1"/>
    </source>
</evidence>
<evidence type="ECO:0000256" key="3">
    <source>
        <dbReference type="ARBA" id="ARBA00022970"/>
    </source>
</evidence>
<evidence type="ECO:0000256" key="1">
    <source>
        <dbReference type="ARBA" id="ARBA00010062"/>
    </source>
</evidence>
<dbReference type="Gene3D" id="3.40.50.2300">
    <property type="match status" value="2"/>
</dbReference>
<dbReference type="PANTHER" id="PTHR30483:SF6">
    <property type="entry name" value="PERIPLASMIC BINDING PROTEIN OF ABC TRANSPORTER FOR NATURAL AMINO ACIDS"/>
    <property type="match status" value="1"/>
</dbReference>
<dbReference type="InterPro" id="IPR028082">
    <property type="entry name" value="Peripla_BP_I"/>
</dbReference>
<dbReference type="PANTHER" id="PTHR30483">
    <property type="entry name" value="LEUCINE-SPECIFIC-BINDING PROTEIN"/>
    <property type="match status" value="1"/>
</dbReference>
<keyword evidence="6" id="KW-1185">Reference proteome</keyword>
<dbReference type="InterPro" id="IPR028081">
    <property type="entry name" value="Leu-bd"/>
</dbReference>
<comment type="caution">
    <text evidence="5">The sequence shown here is derived from an EMBL/GenBank/DDBJ whole genome shotgun (WGS) entry which is preliminary data.</text>
</comment>
<feature type="domain" description="Leucine-binding protein" evidence="4">
    <location>
        <begin position="32"/>
        <end position="376"/>
    </location>
</feature>
<organism evidence="5 6">
    <name type="scientific">Humitalea rosea</name>
    <dbReference type="NCBI Taxonomy" id="990373"/>
    <lineage>
        <taxon>Bacteria</taxon>
        <taxon>Pseudomonadati</taxon>
        <taxon>Pseudomonadota</taxon>
        <taxon>Alphaproteobacteria</taxon>
        <taxon>Acetobacterales</taxon>
        <taxon>Roseomonadaceae</taxon>
        <taxon>Humitalea</taxon>
    </lineage>
</organism>
<dbReference type="CDD" id="cd06327">
    <property type="entry name" value="PBP1_SBP-like"/>
    <property type="match status" value="1"/>
</dbReference>